<dbReference type="InterPro" id="IPR000847">
    <property type="entry name" value="LysR_HTH_N"/>
</dbReference>
<dbReference type="Pfam" id="PF00126">
    <property type="entry name" value="HTH_1"/>
    <property type="match status" value="1"/>
</dbReference>
<sequence>MEISTSQESKRLAKLEKELGVVLIQRTTRNSELTALDINKGI</sequence>
<dbReference type="KEGG" id="pmai:CF386_11780"/>
<dbReference type="OrthoDB" id="9786526at2"/>
<evidence type="ECO:0000313" key="2">
    <source>
        <dbReference type="EMBL" id="ASK79718.1"/>
    </source>
</evidence>
<dbReference type="InterPro" id="IPR036388">
    <property type="entry name" value="WH-like_DNA-bd_sf"/>
</dbReference>
<evidence type="ECO:0000313" key="3">
    <source>
        <dbReference type="Proteomes" id="UP000242175"/>
    </source>
</evidence>
<evidence type="ECO:0000259" key="1">
    <source>
        <dbReference type="PROSITE" id="PS50931"/>
    </source>
</evidence>
<dbReference type="Gene3D" id="1.10.10.10">
    <property type="entry name" value="Winged helix-like DNA-binding domain superfamily/Winged helix DNA-binding domain"/>
    <property type="match status" value="1"/>
</dbReference>
<reference evidence="2 3" key="1">
    <citation type="journal article" date="2016" name="Int. J. Syst. Evol. Microbiol.">
        <title>Paraphotobacterium marinum gen. nov., sp. nov., a member of the family Vibrionaceae, isolated from surface seawater.</title>
        <authorList>
            <person name="Huang Z."/>
            <person name="Dong C."/>
            <person name="Shao Z."/>
        </authorList>
    </citation>
    <scope>NUCLEOTIDE SEQUENCE [LARGE SCALE GENOMIC DNA]</scope>
    <source>
        <strain evidence="2 3">NSCS20N07D</strain>
    </source>
</reference>
<feature type="domain" description="HTH lysR-type" evidence="1">
    <location>
        <begin position="1"/>
        <end position="34"/>
    </location>
</feature>
<dbReference type="PROSITE" id="PS50931">
    <property type="entry name" value="HTH_LYSR"/>
    <property type="match status" value="1"/>
</dbReference>
<dbReference type="InterPro" id="IPR036390">
    <property type="entry name" value="WH_DNA-bd_sf"/>
</dbReference>
<accession>A0A220VH30</accession>
<protein>
    <recommendedName>
        <fullName evidence="1">HTH lysR-type domain-containing protein</fullName>
    </recommendedName>
</protein>
<dbReference type="SUPFAM" id="SSF46785">
    <property type="entry name" value="Winged helix' DNA-binding domain"/>
    <property type="match status" value="1"/>
</dbReference>
<name>A0A220VH30_9GAMM</name>
<dbReference type="Proteomes" id="UP000242175">
    <property type="component" value="Chromosome small"/>
</dbReference>
<dbReference type="EMBL" id="CP022356">
    <property type="protein sequence ID" value="ASK79718.1"/>
    <property type="molecule type" value="Genomic_DNA"/>
</dbReference>
<proteinExistence type="predicted"/>
<organism evidence="2 3">
    <name type="scientific">Paraphotobacterium marinum</name>
    <dbReference type="NCBI Taxonomy" id="1755811"/>
    <lineage>
        <taxon>Bacteria</taxon>
        <taxon>Pseudomonadati</taxon>
        <taxon>Pseudomonadota</taxon>
        <taxon>Gammaproteobacteria</taxon>
        <taxon>Vibrionales</taxon>
        <taxon>Vibrionaceae</taxon>
        <taxon>Paraphotobacterium</taxon>
    </lineage>
</organism>
<dbReference type="AlphaFoldDB" id="A0A220VH30"/>
<keyword evidence="3" id="KW-1185">Reference proteome</keyword>
<gene>
    <name evidence="2" type="ORF">CF386_11780</name>
</gene>
<dbReference type="GO" id="GO:0003700">
    <property type="term" value="F:DNA-binding transcription factor activity"/>
    <property type="evidence" value="ECO:0007669"/>
    <property type="project" value="InterPro"/>
</dbReference>